<gene>
    <name evidence="1" type="ORF">C474_19354</name>
</gene>
<evidence type="ECO:0000313" key="1">
    <source>
        <dbReference type="EMBL" id="ELZ26588.1"/>
    </source>
</evidence>
<proteinExistence type="predicted"/>
<dbReference type="AlphaFoldDB" id="M0CVF1"/>
<comment type="caution">
    <text evidence="1">The sequence shown here is derived from an EMBL/GenBank/DDBJ whole genome shotgun (WGS) entry which is preliminary data.</text>
</comment>
<name>M0CVF1_HALPD</name>
<keyword evidence="2" id="KW-1185">Reference proteome</keyword>
<dbReference type="Pfam" id="PF09844">
    <property type="entry name" value="DUF2071"/>
    <property type="match status" value="1"/>
</dbReference>
<organism evidence="1 2">
    <name type="scientific">Halogeometricum pallidum JCM 14848</name>
    <dbReference type="NCBI Taxonomy" id="1227487"/>
    <lineage>
        <taxon>Archaea</taxon>
        <taxon>Methanobacteriati</taxon>
        <taxon>Methanobacteriota</taxon>
        <taxon>Stenosarchaea group</taxon>
        <taxon>Halobacteria</taxon>
        <taxon>Halobacteriales</taxon>
        <taxon>Haloferacaceae</taxon>
        <taxon>Halogeometricum</taxon>
    </lineage>
</organism>
<dbReference type="RefSeq" id="WP_008389703.1">
    <property type="nucleotide sequence ID" value="NZ_AOIV01000043.1"/>
</dbReference>
<reference evidence="1 2" key="1">
    <citation type="journal article" date="2014" name="PLoS Genet.">
        <title>Phylogenetically driven sequencing of extremely halophilic archaea reveals strategies for static and dynamic osmo-response.</title>
        <authorList>
            <person name="Becker E.A."/>
            <person name="Seitzer P.M."/>
            <person name="Tritt A."/>
            <person name="Larsen D."/>
            <person name="Krusor M."/>
            <person name="Yao A.I."/>
            <person name="Wu D."/>
            <person name="Madern D."/>
            <person name="Eisen J.A."/>
            <person name="Darling A.E."/>
            <person name="Facciotti M.T."/>
        </authorList>
    </citation>
    <scope>NUCLEOTIDE SEQUENCE [LARGE SCALE GENOMIC DNA]</scope>
    <source>
        <strain evidence="1 2">JCM 14848</strain>
    </source>
</reference>
<dbReference type="InterPro" id="IPR018644">
    <property type="entry name" value="DUF2071"/>
</dbReference>
<dbReference type="PANTHER" id="PTHR39186:SF1">
    <property type="entry name" value="DUF2071 DOMAIN-CONTAINING PROTEIN"/>
    <property type="match status" value="1"/>
</dbReference>
<dbReference type="EMBL" id="AOIV01000043">
    <property type="protein sequence ID" value="ELZ26588.1"/>
    <property type="molecule type" value="Genomic_DNA"/>
</dbReference>
<protein>
    <recommendedName>
        <fullName evidence="3">DUF2071 domain-containing protein</fullName>
    </recommendedName>
</protein>
<dbReference type="PATRIC" id="fig|1227487.5.peg.3847"/>
<sequence>MVRAVPDVGGLGGARRVLAAHRAKFGDADGLLRMGLRDVLFAHWPVDPEEVSGRLPSALDAVTFDGRAWISVVALRLSDARPRGAPFGLTFPQVNVRTYVERAGGGDGEDGGDGGGDEGETRAVYFFALDADDRVGVPLARGLYSLPYYRADVRLRREGDGAFAFASRRTHRDAPAAQFDATYRPVGEAFEAKSGTRASFLTENYRFYAEGRTLIYGDIDHDPWPLYEAEADVRTNTLVPACGLDAPSTDPVFHYSPGVAATAGRVHLVRG</sequence>
<dbReference type="PANTHER" id="PTHR39186">
    <property type="entry name" value="DUF2071 FAMILY PROTEIN"/>
    <property type="match status" value="1"/>
</dbReference>
<dbReference type="InParanoid" id="M0CVF1"/>
<dbReference type="eggNOG" id="arCOG04579">
    <property type="taxonomic scope" value="Archaea"/>
</dbReference>
<evidence type="ECO:0008006" key="3">
    <source>
        <dbReference type="Google" id="ProtNLM"/>
    </source>
</evidence>
<dbReference type="Gene3D" id="2.40.400.10">
    <property type="entry name" value="Acetoacetate decarboxylase-like"/>
    <property type="match status" value="1"/>
</dbReference>
<dbReference type="SUPFAM" id="SSF160104">
    <property type="entry name" value="Acetoacetate decarboxylase-like"/>
    <property type="match status" value="1"/>
</dbReference>
<dbReference type="InterPro" id="IPR023375">
    <property type="entry name" value="ADC_dom_sf"/>
</dbReference>
<dbReference type="Proteomes" id="UP000011513">
    <property type="component" value="Unassembled WGS sequence"/>
</dbReference>
<evidence type="ECO:0000313" key="2">
    <source>
        <dbReference type="Proteomes" id="UP000011513"/>
    </source>
</evidence>
<accession>M0CVF1</accession>